<dbReference type="SUPFAM" id="SSF52540">
    <property type="entry name" value="P-loop containing nucleoside triphosphate hydrolases"/>
    <property type="match status" value="1"/>
</dbReference>
<dbReference type="GO" id="GO:0005525">
    <property type="term" value="F:GTP binding"/>
    <property type="evidence" value="ECO:0007669"/>
    <property type="project" value="InterPro"/>
</dbReference>
<dbReference type="Gene3D" id="3.40.50.300">
    <property type="entry name" value="P-loop containing nucleotide triphosphate hydrolases"/>
    <property type="match status" value="1"/>
</dbReference>
<protein>
    <submittedName>
        <fullName evidence="2">G domain-containing protein</fullName>
    </submittedName>
</protein>
<organism evidence="2 3">
    <name type="scientific">Mycena venus</name>
    <dbReference type="NCBI Taxonomy" id="2733690"/>
    <lineage>
        <taxon>Eukaryota</taxon>
        <taxon>Fungi</taxon>
        <taxon>Dikarya</taxon>
        <taxon>Basidiomycota</taxon>
        <taxon>Agaricomycotina</taxon>
        <taxon>Agaricomycetes</taxon>
        <taxon>Agaricomycetidae</taxon>
        <taxon>Agaricales</taxon>
        <taxon>Marasmiineae</taxon>
        <taxon>Mycenaceae</taxon>
        <taxon>Mycena</taxon>
    </lineage>
</organism>
<dbReference type="EMBL" id="JACAZI010000008">
    <property type="protein sequence ID" value="KAF7354258.1"/>
    <property type="molecule type" value="Genomic_DNA"/>
</dbReference>
<reference evidence="2" key="1">
    <citation type="submission" date="2020-05" db="EMBL/GenBank/DDBJ databases">
        <title>Mycena genomes resolve the evolution of fungal bioluminescence.</title>
        <authorList>
            <person name="Tsai I.J."/>
        </authorList>
    </citation>
    <scope>NUCLEOTIDE SEQUENCE</scope>
    <source>
        <strain evidence="2">CCC161011</strain>
    </source>
</reference>
<feature type="domain" description="G" evidence="1">
    <location>
        <begin position="21"/>
        <end position="146"/>
    </location>
</feature>
<keyword evidence="3" id="KW-1185">Reference proteome</keyword>
<comment type="caution">
    <text evidence="2">The sequence shown here is derived from an EMBL/GenBank/DDBJ whole genome shotgun (WGS) entry which is preliminary data.</text>
</comment>
<dbReference type="AlphaFoldDB" id="A0A8H6Y4X8"/>
<dbReference type="OrthoDB" id="391988at2759"/>
<dbReference type="InterPro" id="IPR006073">
    <property type="entry name" value="GTP-bd"/>
</dbReference>
<dbReference type="Proteomes" id="UP000620124">
    <property type="component" value="Unassembled WGS sequence"/>
</dbReference>
<dbReference type="CDD" id="cd00882">
    <property type="entry name" value="Ras_like_GTPase"/>
    <property type="match status" value="1"/>
</dbReference>
<dbReference type="Pfam" id="PF01926">
    <property type="entry name" value="MMR_HSR1"/>
    <property type="match status" value="1"/>
</dbReference>
<evidence type="ECO:0000313" key="3">
    <source>
        <dbReference type="Proteomes" id="UP000620124"/>
    </source>
</evidence>
<evidence type="ECO:0000259" key="1">
    <source>
        <dbReference type="Pfam" id="PF01926"/>
    </source>
</evidence>
<accession>A0A8H6Y4X8</accession>
<sequence>MPPEPLVPETERILRDCPQFRVLVVGKSGAGKSSLIGHTFGIDVKSVSTDQRGKCNIYTEIHSPQNSRFVLHDSMGFEPGNVKNLQNVKDFISERSGANVPLKERVHAIWLCIQVPRAGGRAFETGDEEIVEFMLTHKVPVVVVFTQHDKLLSMINFKLPEPGRTPEEIHKLCAEKAQPIFQECCVAPLTQLSARLSVEISWVCTSGGFFGCGDGDELTGIYTGLSEKRPNPDRAALYELVNTTCNLVQKDMGLDASIVYAMAQRASAELKINTCVEVGMKRYWAGLASSAHFPGRTLQKCLETVHKEMTESWNFYDPDDVLSSLVGSCLAYCSHLLQHLVKVKFMDQVKLLAQLATADETEAKSWFKSEDLEAAQTWIGLAGATLAASAGPVIGALGVTAWFAKFVADLYYDTPETLRCFMAYLIDLTLVLHELFYVLPIASPRTVSGDNIALAFERYENSDLGRVHSEVRRYVSAGDWEREAAEKKMKNLILYYSSPEHRARRTAN</sequence>
<name>A0A8H6Y4X8_9AGAR</name>
<gene>
    <name evidence="2" type="ORF">MVEN_01113800</name>
</gene>
<evidence type="ECO:0000313" key="2">
    <source>
        <dbReference type="EMBL" id="KAF7354258.1"/>
    </source>
</evidence>
<proteinExistence type="predicted"/>
<dbReference type="InterPro" id="IPR027417">
    <property type="entry name" value="P-loop_NTPase"/>
</dbReference>